<reference evidence="2" key="1">
    <citation type="journal article" date="2022" name="Mol. Ecol. Resour.">
        <title>The genomes of chicory, endive, great burdock and yacon provide insights into Asteraceae palaeo-polyploidization history and plant inulin production.</title>
        <authorList>
            <person name="Fan W."/>
            <person name="Wang S."/>
            <person name="Wang H."/>
            <person name="Wang A."/>
            <person name="Jiang F."/>
            <person name="Liu H."/>
            <person name="Zhao H."/>
            <person name="Xu D."/>
            <person name="Zhang Y."/>
        </authorList>
    </citation>
    <scope>NUCLEOTIDE SEQUENCE [LARGE SCALE GENOMIC DNA]</scope>
    <source>
        <strain evidence="2">cv. Yunnan</strain>
    </source>
</reference>
<dbReference type="Proteomes" id="UP001056120">
    <property type="component" value="Linkage Group LG10"/>
</dbReference>
<keyword evidence="2" id="KW-1185">Reference proteome</keyword>
<evidence type="ECO:0000313" key="1">
    <source>
        <dbReference type="EMBL" id="KAI3803898.1"/>
    </source>
</evidence>
<name>A0ACB9I8K0_9ASTR</name>
<protein>
    <submittedName>
        <fullName evidence="1">Uncharacterized protein</fullName>
    </submittedName>
</protein>
<sequence length="134" mass="15666">MEDIRSPLLKLQLASSYEPDMVISEVEDNFFCENEMADRITELHQLISPFGKNDAAIVLLETCNYIRFLHGQIEAHTTPYIEPGTPLEPQQQFYIWRGDRTTVSICRFRKEKKVGKKEKSEHEIIHKMKVTEIL</sequence>
<evidence type="ECO:0000313" key="2">
    <source>
        <dbReference type="Proteomes" id="UP001056120"/>
    </source>
</evidence>
<reference evidence="1 2" key="2">
    <citation type="journal article" date="2022" name="Mol. Ecol. Resour.">
        <title>The genomes of chicory, endive, great burdock and yacon provide insights into Asteraceae paleo-polyploidization history and plant inulin production.</title>
        <authorList>
            <person name="Fan W."/>
            <person name="Wang S."/>
            <person name="Wang H."/>
            <person name="Wang A."/>
            <person name="Jiang F."/>
            <person name="Liu H."/>
            <person name="Zhao H."/>
            <person name="Xu D."/>
            <person name="Zhang Y."/>
        </authorList>
    </citation>
    <scope>NUCLEOTIDE SEQUENCE [LARGE SCALE GENOMIC DNA]</scope>
    <source>
        <strain evidence="2">cv. Yunnan</strain>
        <tissue evidence="1">Leaves</tissue>
    </source>
</reference>
<proteinExistence type="predicted"/>
<accession>A0ACB9I8K0</accession>
<organism evidence="1 2">
    <name type="scientific">Smallanthus sonchifolius</name>
    <dbReference type="NCBI Taxonomy" id="185202"/>
    <lineage>
        <taxon>Eukaryota</taxon>
        <taxon>Viridiplantae</taxon>
        <taxon>Streptophyta</taxon>
        <taxon>Embryophyta</taxon>
        <taxon>Tracheophyta</taxon>
        <taxon>Spermatophyta</taxon>
        <taxon>Magnoliopsida</taxon>
        <taxon>eudicotyledons</taxon>
        <taxon>Gunneridae</taxon>
        <taxon>Pentapetalae</taxon>
        <taxon>asterids</taxon>
        <taxon>campanulids</taxon>
        <taxon>Asterales</taxon>
        <taxon>Asteraceae</taxon>
        <taxon>Asteroideae</taxon>
        <taxon>Heliantheae alliance</taxon>
        <taxon>Millerieae</taxon>
        <taxon>Smallanthus</taxon>
    </lineage>
</organism>
<comment type="caution">
    <text evidence="1">The sequence shown here is derived from an EMBL/GenBank/DDBJ whole genome shotgun (WGS) entry which is preliminary data.</text>
</comment>
<gene>
    <name evidence="1" type="ORF">L1987_32062</name>
</gene>
<dbReference type="EMBL" id="CM042027">
    <property type="protein sequence ID" value="KAI3803898.1"/>
    <property type="molecule type" value="Genomic_DNA"/>
</dbReference>